<dbReference type="GO" id="GO:0005507">
    <property type="term" value="F:copper ion binding"/>
    <property type="evidence" value="ECO:0007669"/>
    <property type="project" value="InterPro"/>
</dbReference>
<keyword evidence="13" id="KW-0449">Lipoprotein</keyword>
<evidence type="ECO:0000256" key="4">
    <source>
        <dbReference type="ARBA" id="ARBA00022475"/>
    </source>
</evidence>
<dbReference type="Pfam" id="PF06481">
    <property type="entry name" value="COX_ARM"/>
    <property type="match status" value="1"/>
</dbReference>
<dbReference type="InterPro" id="IPR006333">
    <property type="entry name" value="Cyt_o_ubiquinol_oxidase_su2"/>
</dbReference>
<dbReference type="InterPro" id="IPR045187">
    <property type="entry name" value="CcO_II"/>
</dbReference>
<feature type="domain" description="Cytochrome oxidase subunit II transmembrane region profile" evidence="17">
    <location>
        <begin position="17"/>
        <end position="114"/>
    </location>
</feature>
<dbReference type="CDD" id="cd04212">
    <property type="entry name" value="CuRO_UO_II"/>
    <property type="match status" value="1"/>
</dbReference>
<comment type="caution">
    <text evidence="18">The sequence shown here is derived from an EMBL/GenBank/DDBJ whole genome shotgun (WGS) entry which is preliminary data.</text>
</comment>
<dbReference type="InterPro" id="IPR002429">
    <property type="entry name" value="CcO_II-like_C"/>
</dbReference>
<comment type="similarity">
    <text evidence="2 14">Belongs to the cytochrome c oxidase subunit 2 family.</text>
</comment>
<dbReference type="GO" id="GO:0005886">
    <property type="term" value="C:plasma membrane"/>
    <property type="evidence" value="ECO:0007669"/>
    <property type="project" value="UniProtKB-SubCell"/>
</dbReference>
<keyword evidence="3 14" id="KW-0813">Transport</keyword>
<dbReference type="GO" id="GO:0042773">
    <property type="term" value="P:ATP synthesis coupled electron transport"/>
    <property type="evidence" value="ECO:0007669"/>
    <property type="project" value="TreeGrafter"/>
</dbReference>
<keyword evidence="9 15" id="KW-1133">Transmembrane helix</keyword>
<dbReference type="AlphaFoldDB" id="A0A940MXY8"/>
<dbReference type="PANTHER" id="PTHR22888">
    <property type="entry name" value="CYTOCHROME C OXIDASE, SUBUNIT II"/>
    <property type="match status" value="1"/>
</dbReference>
<dbReference type="SUPFAM" id="SSF49503">
    <property type="entry name" value="Cupredoxins"/>
    <property type="match status" value="1"/>
</dbReference>
<evidence type="ECO:0000256" key="1">
    <source>
        <dbReference type="ARBA" id="ARBA00004651"/>
    </source>
</evidence>
<dbReference type="InterPro" id="IPR034227">
    <property type="entry name" value="CuRO_UO_II"/>
</dbReference>
<dbReference type="RefSeq" id="WP_209374920.1">
    <property type="nucleotide sequence ID" value="NZ_JAGIZA010000009.1"/>
</dbReference>
<dbReference type="InterPro" id="IPR010514">
    <property type="entry name" value="COX_ARM"/>
</dbReference>
<keyword evidence="10 14" id="KW-0560">Oxidoreductase</keyword>
<dbReference type="PANTHER" id="PTHR22888:SF18">
    <property type="entry name" value="CYTOCHROME BO(3) UBIQUINOL OXIDASE SUBUNIT 2"/>
    <property type="match status" value="1"/>
</dbReference>
<reference evidence="18" key="1">
    <citation type="submission" date="2021-03" db="EMBL/GenBank/DDBJ databases">
        <authorList>
            <person name="So Y."/>
        </authorList>
    </citation>
    <scope>NUCLEOTIDE SEQUENCE</scope>
    <source>
        <strain evidence="18">SG15</strain>
    </source>
</reference>
<dbReference type="InterPro" id="IPR008972">
    <property type="entry name" value="Cupredoxin"/>
</dbReference>
<dbReference type="NCBIfam" id="TIGR01433">
    <property type="entry name" value="CyoA"/>
    <property type="match status" value="1"/>
</dbReference>
<evidence type="ECO:0000256" key="8">
    <source>
        <dbReference type="ARBA" id="ARBA00022982"/>
    </source>
</evidence>
<sequence length="376" mass="40908">MSRKILRLLPLMALMAVLTGCKLSVLHPSGDVAMQQRDLIVASTVLMLIIVVPVILLTLYFAWRYRASNTKAKYDPEWYHSTGLEVIIWTAPLVIIVALGALTWVSTHLLDPYRPLARIDASRPVPEGMAPVEVDVVALDWKWLFIYPQQGFATVNELAVPVDVPIQFRLSSSSVMNTLSIPEMAGMVYAMPGMVTRLHAVMNKPGDYLGFSANYSGAGFSDMHFNMRAMPQADFDRWVAETKAGQGGSQGNLGREEYLALAKPSIKDAPRRFASVDPGLFNAIADQCVEPGRMCMSEMARLDARGGIGPVAAINTATRRVYAGGVARREGVGHESDRTYVLDFCTPSRPTGLLTETSEAGPVLALAPAPLTGTPE</sequence>
<keyword evidence="11 14" id="KW-0472">Membrane</keyword>
<evidence type="ECO:0000256" key="2">
    <source>
        <dbReference type="ARBA" id="ARBA00007866"/>
    </source>
</evidence>
<keyword evidence="5 14" id="KW-0679">Respiratory chain</keyword>
<evidence type="ECO:0000256" key="6">
    <source>
        <dbReference type="ARBA" id="ARBA00022692"/>
    </source>
</evidence>
<evidence type="ECO:0000256" key="14">
    <source>
        <dbReference type="PIRNR" id="PIRNR000292"/>
    </source>
</evidence>
<evidence type="ECO:0000256" key="13">
    <source>
        <dbReference type="ARBA" id="ARBA00023288"/>
    </source>
</evidence>
<keyword evidence="6 15" id="KW-0812">Transmembrane</keyword>
<proteinExistence type="inferred from homology"/>
<gene>
    <name evidence="18" type="primary">cyoA</name>
    <name evidence="18" type="ORF">J5Y10_15375</name>
</gene>
<dbReference type="Pfam" id="PF00116">
    <property type="entry name" value="COX2"/>
    <property type="match status" value="1"/>
</dbReference>
<dbReference type="GO" id="GO:0004129">
    <property type="term" value="F:cytochrome-c oxidase activity"/>
    <property type="evidence" value="ECO:0007669"/>
    <property type="project" value="UniProtKB-UniRule"/>
</dbReference>
<evidence type="ECO:0000313" key="19">
    <source>
        <dbReference type="Proteomes" id="UP000677537"/>
    </source>
</evidence>
<dbReference type="SUPFAM" id="SSF81464">
    <property type="entry name" value="Cytochrome c oxidase subunit II-like, transmembrane region"/>
    <property type="match status" value="1"/>
</dbReference>
<keyword evidence="12" id="KW-0564">Palmitate</keyword>
<dbReference type="PIRSF" id="PIRSF000292">
    <property type="entry name" value="Ubi_od_II"/>
    <property type="match status" value="1"/>
</dbReference>
<dbReference type="EMBL" id="JAGIZA010000009">
    <property type="protein sequence ID" value="MBP0494166.1"/>
    <property type="molecule type" value="Genomic_DNA"/>
</dbReference>
<dbReference type="GO" id="GO:0016682">
    <property type="term" value="F:oxidoreductase activity, acting on diphenols and related substances as donors, oxygen as acceptor"/>
    <property type="evidence" value="ECO:0007669"/>
    <property type="project" value="InterPro"/>
</dbReference>
<dbReference type="PROSITE" id="PS50999">
    <property type="entry name" value="COX2_TM"/>
    <property type="match status" value="1"/>
</dbReference>
<keyword evidence="8 14" id="KW-0249">Electron transport</keyword>
<feature type="transmembrane region" description="Helical" evidence="15">
    <location>
        <begin position="84"/>
        <end position="105"/>
    </location>
</feature>
<dbReference type="Gene3D" id="2.60.40.420">
    <property type="entry name" value="Cupredoxins - blue copper proteins"/>
    <property type="match status" value="1"/>
</dbReference>
<evidence type="ECO:0000256" key="15">
    <source>
        <dbReference type="SAM" id="Phobius"/>
    </source>
</evidence>
<evidence type="ECO:0000313" key="18">
    <source>
        <dbReference type="EMBL" id="MBP0494166.1"/>
    </source>
</evidence>
<dbReference type="GO" id="GO:0009486">
    <property type="term" value="F:cytochrome bo3 ubiquinol oxidase activity"/>
    <property type="evidence" value="ECO:0007669"/>
    <property type="project" value="InterPro"/>
</dbReference>
<keyword evidence="19" id="KW-1185">Reference proteome</keyword>
<evidence type="ECO:0000256" key="3">
    <source>
        <dbReference type="ARBA" id="ARBA00022448"/>
    </source>
</evidence>
<dbReference type="PROSITE" id="PS51257">
    <property type="entry name" value="PROKAR_LIPOPROTEIN"/>
    <property type="match status" value="1"/>
</dbReference>
<name>A0A940MXY8_9PROT</name>
<dbReference type="InterPro" id="IPR011759">
    <property type="entry name" value="Cyt_c_oxidase_su2_TM_dom"/>
</dbReference>
<dbReference type="Proteomes" id="UP000677537">
    <property type="component" value="Unassembled WGS sequence"/>
</dbReference>
<protein>
    <recommendedName>
        <fullName evidence="14">Ubiquinol oxidase subunit 2</fullName>
    </recommendedName>
</protein>
<evidence type="ECO:0000259" key="17">
    <source>
        <dbReference type="PROSITE" id="PS50999"/>
    </source>
</evidence>
<evidence type="ECO:0000256" key="9">
    <source>
        <dbReference type="ARBA" id="ARBA00022989"/>
    </source>
</evidence>
<comment type="subcellular location">
    <subcellularLocation>
        <location evidence="1">Cell membrane</location>
        <topology evidence="1">Multi-pass membrane protein</topology>
    </subcellularLocation>
</comment>
<feature type="transmembrane region" description="Helical" evidence="15">
    <location>
        <begin position="39"/>
        <end position="63"/>
    </location>
</feature>
<evidence type="ECO:0000256" key="10">
    <source>
        <dbReference type="ARBA" id="ARBA00023002"/>
    </source>
</evidence>
<dbReference type="InterPro" id="IPR036257">
    <property type="entry name" value="Cyt_c_oxidase_su2_TM_sf"/>
</dbReference>
<evidence type="ECO:0000256" key="5">
    <source>
        <dbReference type="ARBA" id="ARBA00022660"/>
    </source>
</evidence>
<feature type="domain" description="Cytochrome oxidase subunit II copper A binding" evidence="16">
    <location>
        <begin position="129"/>
        <end position="241"/>
    </location>
</feature>
<evidence type="ECO:0000256" key="12">
    <source>
        <dbReference type="ARBA" id="ARBA00023139"/>
    </source>
</evidence>
<keyword evidence="4 14" id="KW-1003">Cell membrane</keyword>
<organism evidence="18 19">
    <name type="scientific">Roseomonas indoligenes</name>
    <dbReference type="NCBI Taxonomy" id="2820811"/>
    <lineage>
        <taxon>Bacteria</taxon>
        <taxon>Pseudomonadati</taxon>
        <taxon>Pseudomonadota</taxon>
        <taxon>Alphaproteobacteria</taxon>
        <taxon>Acetobacterales</taxon>
        <taxon>Roseomonadaceae</taxon>
        <taxon>Roseomonas</taxon>
    </lineage>
</organism>
<evidence type="ECO:0000259" key="16">
    <source>
        <dbReference type="PROSITE" id="PS50857"/>
    </source>
</evidence>
<evidence type="ECO:0000256" key="7">
    <source>
        <dbReference type="ARBA" id="ARBA00022729"/>
    </source>
</evidence>
<accession>A0A940MXY8</accession>
<dbReference type="PROSITE" id="PS50857">
    <property type="entry name" value="COX2_CUA"/>
    <property type="match status" value="1"/>
</dbReference>
<evidence type="ECO:0000256" key="11">
    <source>
        <dbReference type="ARBA" id="ARBA00023136"/>
    </source>
</evidence>
<keyword evidence="7" id="KW-0732">Signal</keyword>
<dbReference type="Gene3D" id="1.10.287.90">
    <property type="match status" value="1"/>
</dbReference>